<dbReference type="InterPro" id="IPR001680">
    <property type="entry name" value="WD40_rpt"/>
</dbReference>
<dbReference type="Pfam" id="PF14668">
    <property type="entry name" value="RICTOR_V"/>
    <property type="match status" value="1"/>
</dbReference>
<dbReference type="InterPro" id="IPR029451">
    <property type="entry name" value="RICTOR_M"/>
</dbReference>
<dbReference type="GO" id="GO:0000974">
    <property type="term" value="C:Prp19 complex"/>
    <property type="evidence" value="ECO:0007669"/>
    <property type="project" value="UniProtKB-UniRule"/>
</dbReference>
<evidence type="ECO:0000256" key="17">
    <source>
        <dbReference type="PROSITE-ProRule" id="PRU00221"/>
    </source>
</evidence>
<feature type="compositionally biased region" description="Polar residues" evidence="19">
    <location>
        <begin position="2277"/>
        <end position="2288"/>
    </location>
</feature>
<dbReference type="SMART" id="SM01307">
    <property type="entry name" value="RICTOR_M"/>
    <property type="match status" value="1"/>
</dbReference>
<dbReference type="InterPro" id="IPR013915">
    <property type="entry name" value="Prp19_cc"/>
</dbReference>
<feature type="repeat" description="WD" evidence="17">
    <location>
        <begin position="690"/>
        <end position="723"/>
    </location>
</feature>
<gene>
    <name evidence="24" type="ORF">NMOB1V02_LOCUS6107</name>
</gene>
<comment type="subcellular location">
    <subcellularLocation>
        <location evidence="2 18">Nucleus</location>
    </subcellularLocation>
</comment>
<evidence type="ECO:0000259" key="21">
    <source>
        <dbReference type="SMART" id="SM01307"/>
    </source>
</evidence>
<comment type="subunit">
    <text evidence="18">Homotetramer.</text>
</comment>
<dbReference type="SUPFAM" id="SSF48371">
    <property type="entry name" value="ARM repeat"/>
    <property type="match status" value="1"/>
</dbReference>
<keyword evidence="16 18" id="KW-0539">Nucleus</keyword>
<dbReference type="InterPro" id="IPR003613">
    <property type="entry name" value="Ubox_domain"/>
</dbReference>
<dbReference type="SUPFAM" id="SSF50978">
    <property type="entry name" value="WD40 repeat-like"/>
    <property type="match status" value="1"/>
</dbReference>
<keyword evidence="8 18" id="KW-0507">mRNA processing</keyword>
<feature type="repeat" description="WD" evidence="17">
    <location>
        <begin position="724"/>
        <end position="765"/>
    </location>
</feature>
<dbReference type="GO" id="GO:0061630">
    <property type="term" value="F:ubiquitin protein ligase activity"/>
    <property type="evidence" value="ECO:0007669"/>
    <property type="project" value="UniProtKB-UniRule"/>
</dbReference>
<comment type="pathway">
    <text evidence="3 18">Protein modification; protein ubiquitination.</text>
</comment>
<dbReference type="InterPro" id="IPR013083">
    <property type="entry name" value="Znf_RING/FYVE/PHD"/>
</dbReference>
<dbReference type="SMART" id="SM01310">
    <property type="entry name" value="RICTOR_V"/>
    <property type="match status" value="1"/>
</dbReference>
<keyword evidence="12 18" id="KW-0227">DNA damage</keyword>
<dbReference type="InterPro" id="IPR036322">
    <property type="entry name" value="WD40_repeat_dom_sf"/>
</dbReference>
<evidence type="ECO:0000256" key="16">
    <source>
        <dbReference type="ARBA" id="ARBA00023242"/>
    </source>
</evidence>
<feature type="region of interest" description="Disordered" evidence="19">
    <location>
        <begin position="2395"/>
        <end position="2424"/>
    </location>
</feature>
<evidence type="ECO:0000256" key="11">
    <source>
        <dbReference type="ARBA" id="ARBA00022737"/>
    </source>
</evidence>
<evidence type="ECO:0000313" key="25">
    <source>
        <dbReference type="Proteomes" id="UP000678499"/>
    </source>
</evidence>
<evidence type="ECO:0000256" key="15">
    <source>
        <dbReference type="ARBA" id="ARBA00023204"/>
    </source>
</evidence>
<dbReference type="EMBL" id="CAJPEX010001222">
    <property type="protein sequence ID" value="CAG0918553.1"/>
    <property type="molecule type" value="Genomic_DNA"/>
</dbReference>
<name>A0A7R9BQY8_9CRUS</name>
<feature type="non-terminal residue" evidence="24">
    <location>
        <position position="1"/>
    </location>
</feature>
<dbReference type="InterPro" id="IPR015943">
    <property type="entry name" value="WD40/YVTN_repeat-like_dom_sf"/>
</dbReference>
<dbReference type="EMBL" id="OA883259">
    <property type="protein sequence ID" value="CAD7278401.1"/>
    <property type="molecule type" value="Genomic_DNA"/>
</dbReference>
<dbReference type="GO" id="GO:0005737">
    <property type="term" value="C:cytoplasm"/>
    <property type="evidence" value="ECO:0007669"/>
    <property type="project" value="TreeGrafter"/>
</dbReference>
<feature type="domain" description="Rapamycin-insensitive companion of mTOR middle" evidence="21">
    <location>
        <begin position="1404"/>
        <end position="1614"/>
    </location>
</feature>
<dbReference type="SMART" id="SM00320">
    <property type="entry name" value="WD40"/>
    <property type="match status" value="7"/>
</dbReference>
<feature type="domain" description="U-box" evidence="20">
    <location>
        <begin position="342"/>
        <end position="407"/>
    </location>
</feature>
<evidence type="ECO:0000256" key="13">
    <source>
        <dbReference type="ARBA" id="ARBA00022786"/>
    </source>
</evidence>
<dbReference type="InterPro" id="IPR038959">
    <property type="entry name" value="Prp19"/>
</dbReference>
<dbReference type="EC" id="2.3.2.27" evidence="5 18"/>
<dbReference type="SMART" id="SM01303">
    <property type="entry name" value="RasGEF_N_2"/>
    <property type="match status" value="1"/>
</dbReference>
<dbReference type="GO" id="GO:0071006">
    <property type="term" value="C:U2-type catalytic step 1 spliceosome"/>
    <property type="evidence" value="ECO:0007669"/>
    <property type="project" value="TreeGrafter"/>
</dbReference>
<evidence type="ECO:0000256" key="3">
    <source>
        <dbReference type="ARBA" id="ARBA00004906"/>
    </source>
</evidence>
<feature type="region of interest" description="Disordered" evidence="19">
    <location>
        <begin position="2267"/>
        <end position="2288"/>
    </location>
</feature>
<dbReference type="PROSITE" id="PS50082">
    <property type="entry name" value="WD_REPEATS_2"/>
    <property type="match status" value="4"/>
</dbReference>
<dbReference type="UniPathway" id="UPA00143"/>
<dbReference type="SUPFAM" id="SSF57850">
    <property type="entry name" value="RING/U-box"/>
    <property type="match status" value="1"/>
</dbReference>
<evidence type="ECO:0000256" key="6">
    <source>
        <dbReference type="ARBA" id="ARBA00015618"/>
    </source>
</evidence>
<keyword evidence="15 18" id="KW-0234">DNA repair</keyword>
<dbReference type="GO" id="GO:0006281">
    <property type="term" value="P:DNA repair"/>
    <property type="evidence" value="ECO:0007669"/>
    <property type="project" value="UniProtKB-KW"/>
</dbReference>
<feature type="region of interest" description="Disordered" evidence="19">
    <location>
        <begin position="162"/>
        <end position="183"/>
    </location>
</feature>
<dbReference type="PROSITE" id="PS00678">
    <property type="entry name" value="WD_REPEATS_1"/>
    <property type="match status" value="1"/>
</dbReference>
<keyword evidence="9 18" id="KW-0808">Transferase</keyword>
<evidence type="ECO:0000256" key="7">
    <source>
        <dbReference type="ARBA" id="ARBA00022574"/>
    </source>
</evidence>
<dbReference type="Gene3D" id="2.130.10.10">
    <property type="entry name" value="YVTN repeat-like/Quinoprotein amine dehydrogenase"/>
    <property type="match status" value="1"/>
</dbReference>
<dbReference type="Pfam" id="PF04564">
    <property type="entry name" value="U-box"/>
    <property type="match status" value="1"/>
</dbReference>
<accession>A0A7R9BQY8</accession>
<keyword evidence="10 18" id="KW-0747">Spliceosome</keyword>
<evidence type="ECO:0000256" key="10">
    <source>
        <dbReference type="ARBA" id="ARBA00022728"/>
    </source>
</evidence>
<evidence type="ECO:0000259" key="22">
    <source>
        <dbReference type="SMART" id="SM01308"/>
    </source>
</evidence>
<proteinExistence type="inferred from homology"/>
<dbReference type="Pfam" id="PF14664">
    <property type="entry name" value="RICTOR_N"/>
    <property type="match status" value="1"/>
</dbReference>
<dbReference type="GO" id="GO:0000398">
    <property type="term" value="P:mRNA splicing, via spliceosome"/>
    <property type="evidence" value="ECO:0007669"/>
    <property type="project" value="InterPro"/>
</dbReference>
<organism evidence="24">
    <name type="scientific">Notodromas monacha</name>
    <dbReference type="NCBI Taxonomy" id="399045"/>
    <lineage>
        <taxon>Eukaryota</taxon>
        <taxon>Metazoa</taxon>
        <taxon>Ecdysozoa</taxon>
        <taxon>Arthropoda</taxon>
        <taxon>Crustacea</taxon>
        <taxon>Oligostraca</taxon>
        <taxon>Ostracoda</taxon>
        <taxon>Podocopa</taxon>
        <taxon>Podocopida</taxon>
        <taxon>Cypridocopina</taxon>
        <taxon>Cypridoidea</taxon>
        <taxon>Cyprididae</taxon>
        <taxon>Notodromas</taxon>
    </lineage>
</organism>
<sequence length="2571" mass="284235">ERERKRERERQGVRDETEVKQQQQFRGEGETQGPNTLLGLRLDSGWQSVFKSHDDDNRHLGGFHVLSPGPQWIEEPTEANCPGKGSASDPIVTAMGGGTSPELTATFFRCCWQNVTMMTIGFHVLSPGPQWIEEPTEANCPGKGSASDPIVTAMGEEGMEPAATPTSCGRGHNQMAGGRGTSPLFPPRAQASLPQKLHIMPPLRGAGCGGGGGGGGGSSGGEFSPETPMTCYTSTVRDDGKQTEPFCNLSRISRKFRLLCFKQSSLHYYYSSPARRTNDIPFLARAPVDDIAGYRRPSSRAFFFLPPALTGYRVSPLPGQDNDRDKRLGYEPFPIAGRDFFSFIRLSNQVPEVPVVSPVSGCIFERRLIEKYLTEHGTDPINGEKLTTEMLIEVKTPSIVKGMPPSATSIPAILKTLQDEWDATMLQSFNVRQQLQTVRQELSHALYQQDAACRVIARLNKEATAAREALGTLKPQAAIQPLAPHGQTVPEPHVSAALNIVGQVPLGEETLKVLQETANMLTSQRKQRGKAAPAEVASLEDIQKFRNISSHTGLHSVSAPGILALDVHAADTSKLITGGNDKTAVVFNKDLEQVITVLKGHSREVSHVIYHPTEDTVLTASSDATIRVWHVPTSQTVSLIRAHNGPITGISLQATGDFVVSTSSDEYWAFSDIRSGGKVLTRGTCQVPFTSARFHPDGLIFATGAADSVVRIWELKERNNVANFTGHSGPITAISFSENGYYLATAATDSCIKLWDLRKLKNFKTINLDSNYEVKDLCFDQSGTYLGVAGSDVRVYHCKLWQELKVFNNHTADATGIRFGKDAGYIASVSMDRTLKTYDNEALLQELLIAVVGGNGISSVSSRKGKLRGHLVAFIKYCNHNAENPQRSPSSLSLIEHFRTTLLHESCEIRASGLRCIRYLMRTRLDAEKCILCRIPTFIARSLDIMLDNHGERIHAMRLIRRLLYLAPEIFPECLARSVIAIIQDGPQLNDWMFKAALAVACELGICNPVLLVQCGGITALTHSLVYCPSAAPAMGEAVLGVLLHILNGSDTRKLLCLSPDDLSLAVEEKLSLNEILTRRVVETLNLRDPLSLLHATMAPLTDVHYRHFFEGGNDASSVSDERDSNIQTCTQVMLSALRSWAGMISFFTNPDVEFVKTSAYSRQPPLKSIITVLGAKENQTKNAIVLCLFELFQIPIPEWTDDFLEALQSSDPSSAQDSWKLFEGFVAAEGNALIPLPATTRPRLAKNHTALLLSTFVSIGVLEGLVRVVLENKSLLSIRAVILLGELLHLSEVLLPPKVCLVERQSCLKQLIAVGTDTKSAPEERERALRSLSALARIHRLKKRPPRPHSVFLEQLMTFSNYNNVKVIGIKHQDAYPSVLQSQKSYVSIHSPSPARDQNSRKEREEGYATIVDETGVLLKSDEFTQWNWNALSAFLVSPNAKFKRYWEDPSSKALLNRLLAFFKPSSMQYCGMEVGHELARICTSPEGARLLEEFLLDVRAELAALVGEKMNKTSALSSSRVHNSMAQSYFLFLGRLTRSSRGTKIMSKLGILQMLLDLATQNTHDSHLKLIISSLDYTTSDVCRSILDSVLKNESETARLYATHFLELLARLETSDFHLWGTQMLINQLYDPASSISMAASRIIDKLCDNELYLNTVIDLKPAVLHFGERGLLMYIRFLSVPKGFYLLKENGFLNSELAKWKDGWNLRYVKILESSLHDAFSYYQRGEDGTYGRRTNDHHQVGACRLVPHLYGELARHQEGLDYLLDREGHVLTEYFELILKASKISSDTTCVDFIASDPLKLLELKAAIWAIGHLCFSECGVLYVIAKHFEVIPAMVQLAAYSPMFSVRGTCFYVLGLVGATPPGAALLAEYGWESVRIRSSESWPTRYWEETSTDSGLEYSFVNAGKLSSFAGFSGLWDELDSSSFEKLRSGTEGSSMDELMARAAQYGRSRSSNSFGENVWADTNALNRFNTVNSNAAKVTASKNDQELEVTGTNDDVSKQLSPTKLARNRAMTTPSNFGAELVNGDSDLASDSTSVQDSKFRKGKECARKLAPLVMLTPPSRIDSKHGKASSDSVLLEIDHLSPTSDRSTPDFFRINENEILPGDHDICDVNNGIKISDNEKPINVDGSGDNCAYVNAERFEPLPVRMRPKVIATPKSAGTEEKSMFRSLRYSRRPEIVSLPYELPLQGANYTGTRQSGGWPHFSIRRGRKSESDIGMDLCPNLSKAEIHGTLESPTSPTGTSPSFFRMISSRKSLFRRVSRRPSVDASVPSKSLQRSSELSLHGSNSRVEFADIPEIPSRAKLVSDARKAEDATDDRVDAGVQYVGVALPVSSSVLLSATSTRLNQKQLAVSQKDVEKRLFSIGEETISEEFAGTNFLDTGDMRQRSKTQASSFRLSGSSGASKWNDPDRDYDESESRTISERVLNGVLSICGHDENRCLVCHKIPEITEKYGSMPTFRSRLKNYIMIEEGDGSKEALVRKEILRIVGNMSSSVGLKTAERELLMLKQKYTALLKDPCLYSEVAALLGESCFRLQTRRFLQELFLDVDFTTFYIVPRLILGIGS</sequence>
<keyword evidence="14 18" id="KW-0508">mRNA splicing</keyword>
<dbReference type="Pfam" id="PF14663">
    <property type="entry name" value="RasGEF_N_2"/>
    <property type="match status" value="1"/>
</dbReference>
<keyword evidence="25" id="KW-1185">Reference proteome</keyword>
<keyword evidence="7 17" id="KW-0853">WD repeat</keyword>
<feature type="compositionally biased region" description="Gly residues" evidence="19">
    <location>
        <begin position="210"/>
        <end position="220"/>
    </location>
</feature>
<feature type="compositionally biased region" description="Basic and acidic residues" evidence="19">
    <location>
        <begin position="1"/>
        <end position="19"/>
    </location>
</feature>
<dbReference type="CDD" id="cd00200">
    <property type="entry name" value="WD40"/>
    <property type="match status" value="1"/>
</dbReference>
<dbReference type="InterPro" id="IPR029453">
    <property type="entry name" value="Rictor_IV"/>
</dbReference>
<evidence type="ECO:0000256" key="8">
    <source>
        <dbReference type="ARBA" id="ARBA00022664"/>
    </source>
</evidence>
<dbReference type="OrthoDB" id="687049at2759"/>
<protein>
    <recommendedName>
        <fullName evidence="6 18">Pre-mRNA-processing factor 19</fullName>
        <ecNumber evidence="5 18">2.3.2.27</ecNumber>
    </recommendedName>
</protein>
<dbReference type="InterPro" id="IPR029452">
    <property type="entry name" value="RICTOR_V"/>
</dbReference>
<evidence type="ECO:0000256" key="14">
    <source>
        <dbReference type="ARBA" id="ARBA00023187"/>
    </source>
</evidence>
<evidence type="ECO:0000256" key="18">
    <source>
        <dbReference type="RuleBase" id="RU367101"/>
    </source>
</evidence>
<comment type="function">
    <text evidence="18">Ubiquitin-protein ligase which is mainly involved pre-mRNA splicing and DNA repair. Required for pre-mRNA splicing as component of the spliceosome.</text>
</comment>
<evidence type="ECO:0000259" key="23">
    <source>
        <dbReference type="SMART" id="SM01310"/>
    </source>
</evidence>
<feature type="compositionally biased region" description="Low complexity" evidence="19">
    <location>
        <begin position="2398"/>
        <end position="2410"/>
    </location>
</feature>
<dbReference type="Pfam" id="PF08606">
    <property type="entry name" value="Prp19"/>
    <property type="match status" value="1"/>
</dbReference>
<dbReference type="SMART" id="SM00504">
    <property type="entry name" value="Ubox"/>
    <property type="match status" value="1"/>
</dbReference>
<dbReference type="Pfam" id="PF24814">
    <property type="entry name" value="WD40_Prp19"/>
    <property type="match status" value="1"/>
</dbReference>
<dbReference type="Gene3D" id="3.30.40.10">
    <property type="entry name" value="Zinc/RING finger domain, C3HC4 (zinc finger)"/>
    <property type="match status" value="1"/>
</dbReference>
<dbReference type="Pfam" id="PF14666">
    <property type="entry name" value="RICTOR_M"/>
    <property type="match status" value="1"/>
</dbReference>
<evidence type="ECO:0000259" key="20">
    <source>
        <dbReference type="SMART" id="SM00504"/>
    </source>
</evidence>
<dbReference type="Proteomes" id="UP000678499">
    <property type="component" value="Unassembled WGS sequence"/>
</dbReference>
<dbReference type="FunFam" id="2.130.10.10:FF:000043">
    <property type="entry name" value="pre-mRNA-processing factor 19"/>
    <property type="match status" value="1"/>
</dbReference>
<evidence type="ECO:0000256" key="9">
    <source>
        <dbReference type="ARBA" id="ARBA00022679"/>
    </source>
</evidence>
<dbReference type="InterPro" id="IPR019775">
    <property type="entry name" value="WD40_repeat_CS"/>
</dbReference>
<dbReference type="PROSITE" id="PS50294">
    <property type="entry name" value="WD_REPEATS_REGION"/>
    <property type="match status" value="2"/>
</dbReference>
<evidence type="ECO:0000256" key="2">
    <source>
        <dbReference type="ARBA" id="ARBA00004123"/>
    </source>
</evidence>
<comment type="similarity">
    <text evidence="4 18">Belongs to the WD repeat PRP19 family.</text>
</comment>
<reference evidence="24" key="1">
    <citation type="submission" date="2020-11" db="EMBL/GenBank/DDBJ databases">
        <authorList>
            <person name="Tran Van P."/>
        </authorList>
    </citation>
    <scope>NUCLEOTIDE SEQUENCE</scope>
</reference>
<comment type="catalytic activity">
    <reaction evidence="1 18">
        <text>S-ubiquitinyl-[E2 ubiquitin-conjugating enzyme]-L-cysteine + [acceptor protein]-L-lysine = [E2 ubiquitin-conjugating enzyme]-L-cysteine + N(6)-ubiquitinyl-[acceptor protein]-L-lysine.</text>
        <dbReference type="EC" id="2.3.2.27"/>
    </reaction>
</comment>
<evidence type="ECO:0000256" key="1">
    <source>
        <dbReference type="ARBA" id="ARBA00000900"/>
    </source>
</evidence>
<dbReference type="GO" id="GO:0070534">
    <property type="term" value="P:protein K63-linked ubiquitination"/>
    <property type="evidence" value="ECO:0007669"/>
    <property type="project" value="UniProtKB-UniRule"/>
</dbReference>
<keyword evidence="13 18" id="KW-0833">Ubl conjugation pathway</keyword>
<evidence type="ECO:0000256" key="4">
    <source>
        <dbReference type="ARBA" id="ARBA00006388"/>
    </source>
</evidence>
<feature type="domain" description="Rapamycin-insensitive companion of mTOR" evidence="23">
    <location>
        <begin position="1805"/>
        <end position="1879"/>
    </location>
</feature>
<feature type="repeat" description="WD" evidence="17">
    <location>
        <begin position="598"/>
        <end position="639"/>
    </location>
</feature>
<keyword evidence="11" id="KW-0677">Repeat</keyword>
<dbReference type="SMART" id="SM01308">
    <property type="entry name" value="RICTOR_N"/>
    <property type="match status" value="1"/>
</dbReference>
<dbReference type="PANTHER" id="PTHR43995:SF1">
    <property type="entry name" value="PRE-MRNA-PROCESSING FACTOR 19"/>
    <property type="match status" value="1"/>
</dbReference>
<dbReference type="InterPro" id="IPR016024">
    <property type="entry name" value="ARM-type_fold"/>
</dbReference>
<feature type="region of interest" description="Disordered" evidence="19">
    <location>
        <begin position="210"/>
        <end position="237"/>
    </location>
</feature>
<feature type="domain" description="Rapamycin-insensitive companion of mTOR N-terminal" evidence="22">
    <location>
        <begin position="868"/>
        <end position="1297"/>
    </location>
</feature>
<dbReference type="InterPro" id="IPR028267">
    <property type="entry name" value="Pianissimo_N"/>
</dbReference>
<feature type="region of interest" description="Disordered" evidence="19">
    <location>
        <begin position="1"/>
        <end position="35"/>
    </location>
</feature>
<evidence type="ECO:0000256" key="12">
    <source>
        <dbReference type="ARBA" id="ARBA00022763"/>
    </source>
</evidence>
<dbReference type="FunFam" id="3.30.40.10:FF:000027">
    <property type="entry name" value="Pre-mRNA-processing factor 19, putative"/>
    <property type="match status" value="1"/>
</dbReference>
<dbReference type="PANTHER" id="PTHR43995">
    <property type="entry name" value="PRE-MRNA-PROCESSING FACTOR 19"/>
    <property type="match status" value="1"/>
</dbReference>
<evidence type="ECO:0000313" key="24">
    <source>
        <dbReference type="EMBL" id="CAD7278401.1"/>
    </source>
</evidence>
<evidence type="ECO:0000256" key="19">
    <source>
        <dbReference type="SAM" id="MobiDB-lite"/>
    </source>
</evidence>
<feature type="repeat" description="WD" evidence="17">
    <location>
        <begin position="807"/>
        <end position="839"/>
    </location>
</feature>
<evidence type="ECO:0000256" key="5">
    <source>
        <dbReference type="ARBA" id="ARBA00012483"/>
    </source>
</evidence>